<dbReference type="PROSITE" id="PS51257">
    <property type="entry name" value="PROKAR_LIPOPROTEIN"/>
    <property type="match status" value="1"/>
</dbReference>
<keyword evidence="2" id="KW-0732">Signal</keyword>
<evidence type="ECO:0000256" key="1">
    <source>
        <dbReference type="SAM" id="MobiDB-lite"/>
    </source>
</evidence>
<dbReference type="OrthoDB" id="9793251at2"/>
<evidence type="ECO:0000259" key="3">
    <source>
        <dbReference type="Pfam" id="PF07603"/>
    </source>
</evidence>
<dbReference type="Pfam" id="PF07603">
    <property type="entry name" value="Lcl_C"/>
    <property type="match status" value="1"/>
</dbReference>
<protein>
    <recommendedName>
        <fullName evidence="3">Lcl C-terminal domain-containing protein</fullName>
    </recommendedName>
</protein>
<evidence type="ECO:0000313" key="5">
    <source>
        <dbReference type="Proteomes" id="UP000239866"/>
    </source>
</evidence>
<keyword evidence="5" id="KW-1185">Reference proteome</keyword>
<organism evidence="4 5">
    <name type="scientific">Marinobacter fuscus</name>
    <dbReference type="NCBI Taxonomy" id="2109942"/>
    <lineage>
        <taxon>Bacteria</taxon>
        <taxon>Pseudomonadati</taxon>
        <taxon>Pseudomonadota</taxon>
        <taxon>Gammaproteobacteria</taxon>
        <taxon>Pseudomonadales</taxon>
        <taxon>Marinobacteraceae</taxon>
        <taxon>Marinobacter</taxon>
    </lineage>
</organism>
<feature type="region of interest" description="Disordered" evidence="1">
    <location>
        <begin position="206"/>
        <end position="226"/>
    </location>
</feature>
<comment type="caution">
    <text evidence="4">The sequence shown here is derived from an EMBL/GenBank/DDBJ whole genome shotgun (WGS) entry which is preliminary data.</text>
</comment>
<dbReference type="InterPro" id="IPR011460">
    <property type="entry name" value="Lcl_C"/>
</dbReference>
<feature type="domain" description="Lcl C-terminal" evidence="3">
    <location>
        <begin position="63"/>
        <end position="204"/>
    </location>
</feature>
<evidence type="ECO:0000313" key="4">
    <source>
        <dbReference type="EMBL" id="PSF14288.1"/>
    </source>
</evidence>
<reference evidence="4 5" key="1">
    <citation type="submission" date="2018-03" db="EMBL/GenBank/DDBJ databases">
        <title>Marinobacter brunus sp. nov., a marine bacterium of Gamma-proteobacteria isolated from the surface seawater of the South China Sea.</title>
        <authorList>
            <person name="Cheng H."/>
            <person name="Wu Y.-H."/>
            <person name="Xamxidin M."/>
            <person name="Xu X.-W."/>
        </authorList>
    </citation>
    <scope>NUCLEOTIDE SEQUENCE [LARGE SCALE GENOMIC DNA]</scope>
    <source>
        <strain evidence="4 5">NH169-3</strain>
    </source>
</reference>
<feature type="chain" id="PRO_5015785031" description="Lcl C-terminal domain-containing protein" evidence="2">
    <location>
        <begin position="20"/>
        <end position="226"/>
    </location>
</feature>
<dbReference type="EMBL" id="PXNP01000004">
    <property type="protein sequence ID" value="PSF14288.1"/>
    <property type="molecule type" value="Genomic_DNA"/>
</dbReference>
<proteinExistence type="predicted"/>
<evidence type="ECO:0000256" key="2">
    <source>
        <dbReference type="SAM" id="SignalP"/>
    </source>
</evidence>
<accession>A0A2T1KW26</accession>
<dbReference type="RefSeq" id="WP_106760651.1">
    <property type="nucleotide sequence ID" value="NZ_PXNP01000004.1"/>
</dbReference>
<dbReference type="AlphaFoldDB" id="A0A2T1KW26"/>
<feature type="signal peptide" evidence="2">
    <location>
        <begin position="1"/>
        <end position="19"/>
    </location>
</feature>
<sequence length="226" mass="24127">MRVSAMPGWRVSLITIATASLLSACGGGGGSSSSDENKVPPLPEAAGEAISQRYQPLGENAAIVLDTQTNLAWKRCYHGQSWNPELSACDGTAETLAWDVARSLIDKDGFRLASLAELQSLVYCNNLHATPDQIGNLDIFEGCGSPTLSPTIDPAAFPDMRQLTVWTSDESPNSETTRLGINFSTGVISDFNSPGANYRLILVRNPEDGDDPRAADGSRPRTVEAE</sequence>
<name>A0A2T1KW26_9GAMM</name>
<dbReference type="Proteomes" id="UP000239866">
    <property type="component" value="Unassembled WGS sequence"/>
</dbReference>
<gene>
    <name evidence="4" type="ORF">C7H09_00080</name>
</gene>